<feature type="non-terminal residue" evidence="1">
    <location>
        <position position="1"/>
    </location>
</feature>
<gene>
    <name evidence="1" type="ORF">S01H1_04146</name>
</gene>
<proteinExistence type="predicted"/>
<comment type="caution">
    <text evidence="1">The sequence shown here is derived from an EMBL/GenBank/DDBJ whole genome shotgun (WGS) entry which is preliminary data.</text>
</comment>
<evidence type="ECO:0008006" key="2">
    <source>
        <dbReference type="Google" id="ProtNLM"/>
    </source>
</evidence>
<reference evidence="1" key="1">
    <citation type="journal article" date="2014" name="Front. Microbiol.">
        <title>High frequency of phylogenetically diverse reductive dehalogenase-homologous genes in deep subseafloor sedimentary metagenomes.</title>
        <authorList>
            <person name="Kawai M."/>
            <person name="Futagami T."/>
            <person name="Toyoda A."/>
            <person name="Takaki Y."/>
            <person name="Nishi S."/>
            <person name="Hori S."/>
            <person name="Arai W."/>
            <person name="Tsubouchi T."/>
            <person name="Morono Y."/>
            <person name="Uchiyama I."/>
            <person name="Ito T."/>
            <person name="Fujiyama A."/>
            <person name="Inagaki F."/>
            <person name="Takami H."/>
        </authorList>
    </citation>
    <scope>NUCLEOTIDE SEQUENCE</scope>
    <source>
        <strain evidence="1">Expedition CK06-06</strain>
    </source>
</reference>
<evidence type="ECO:0000313" key="1">
    <source>
        <dbReference type="EMBL" id="GAF82760.1"/>
    </source>
</evidence>
<sequence>YVHGSGNGILLWQPTSYHLSFRWELMPSWRLHPYIGFGAGIGTLNGLLTYEAIVEAYDASTATTIIEIISEEINLEFLEYTEPKITPLVIQLNLGFNFKITNNLYLLLDAGIWNGFLVRGGVCLRV</sequence>
<dbReference type="EMBL" id="BARS01002205">
    <property type="protein sequence ID" value="GAF82760.1"/>
    <property type="molecule type" value="Genomic_DNA"/>
</dbReference>
<dbReference type="AlphaFoldDB" id="X0U2S4"/>
<organism evidence="1">
    <name type="scientific">marine sediment metagenome</name>
    <dbReference type="NCBI Taxonomy" id="412755"/>
    <lineage>
        <taxon>unclassified sequences</taxon>
        <taxon>metagenomes</taxon>
        <taxon>ecological metagenomes</taxon>
    </lineage>
</organism>
<accession>X0U2S4</accession>
<protein>
    <recommendedName>
        <fullName evidence="2">Outer membrane protein beta-barrel domain-containing protein</fullName>
    </recommendedName>
</protein>
<name>X0U2S4_9ZZZZ</name>